<feature type="compositionally biased region" description="Basic and acidic residues" evidence="1">
    <location>
        <begin position="268"/>
        <end position="291"/>
    </location>
</feature>
<dbReference type="Gene3D" id="1.25.40.10">
    <property type="entry name" value="Tetratricopeptide repeat domain"/>
    <property type="match status" value="1"/>
</dbReference>
<dbReference type="EMBL" id="JAUSVV010000001">
    <property type="protein sequence ID" value="MDQ0441275.1"/>
    <property type="molecule type" value="Genomic_DNA"/>
</dbReference>
<sequence>MPLAALLLAAGIDPALAARLISAKGAEAEGYGRLLLTFDKPVTVKATVSGGVLILGYGERTTAGPERLGEEMPGYVATVRRDPDGTGLRLALQRPVRANVQSAGERVFVDLLPESWKGLPPPLPQEVVADLARRAQAAEEALRTRNPLPPPKALPLELALLPTLTRLSLRLPDEVSATLTNEGPATRLRIAGRFTIDAGGVRGRPRPGLTSLVTDADEGSATLILTPAEGFTITGEREEGLYSLDVVRKAPPAPAPTTAVEVPAGDAPKGDAKEPRKEAATKDPAGKDPAGKDTAAPDAVRGQDRSPARAPAPTAADAAPTRPPGSGLVFPFERLPPAALFERGGIAVLAFETADAVTVPPSGASGLSPLGQPRRFGSLTVLRFAVPAGRLLDLNAVAAPGGPAWELSAGESLRPSTTLEPARRPNPSGQVAVVVALPRPGATGWIDLDGERIAVVPSAALEPAGNPKTRRFVDFEILPSRHGLAILAAADDLAVRPDLDGVFIAREGGLAASNAPKKPEAILDMPGALAIDRASWEKARLGNVRETLRGLLNAAAMGPAIERGPARIALARASLATGFNVEGLTALEAAAADDPLTGDLRDTQVLRGILMEQIGRHADALKALSGTNLAADPEAALWRAVASAGLGDWTAAELGFQKTLSLTDRYPADVAEMLRATAAEAAIETGDAETAAARAAEGRDLPPLIRDRLALVRARVAEATGQNTAALEAYAKLADNAERPVAVAAALRGALLARAMGKIDTAAAIDRLERLALLWHGGALDGAINAGLARLYLADGRWRQAFTAVRRANVLAPNSSVSRALTTEAQNAFEDLYLAGKGDSLPGVSAVALYFDFKELAPVGRRGDAVVRRLADRLVGLDLLDSAANLLQYQVDNRLTGPARAFVAARLATVLLMDSKPMRALSALEATDQPELPAELRRARSLVRARALSDLTRTDLALEAVQDESGPDVARLRADILWSARRWREAGEAHEALLGDTWRSSAPLDEAARGDAIRAAIAYDLGGERLGLERLKAKFSGPMALGPDARTFALLTSDGATRAPGFRSIAARATKAETLSAFLTEYRKRYPEAAVPDRGVASDGSQSRADAPAASPPG</sequence>
<dbReference type="InterPro" id="IPR011990">
    <property type="entry name" value="TPR-like_helical_dom_sf"/>
</dbReference>
<feature type="region of interest" description="Disordered" evidence="1">
    <location>
        <begin position="1089"/>
        <end position="1114"/>
    </location>
</feature>
<feature type="region of interest" description="Disordered" evidence="1">
    <location>
        <begin position="252"/>
        <end position="329"/>
    </location>
</feature>
<evidence type="ECO:0000313" key="3">
    <source>
        <dbReference type="EMBL" id="MDQ0441275.1"/>
    </source>
</evidence>
<feature type="signal peptide" evidence="2">
    <location>
        <begin position="1"/>
        <end position="17"/>
    </location>
</feature>
<name>A0ABU0HG35_9HYPH</name>
<dbReference type="Proteomes" id="UP001236369">
    <property type="component" value="Unassembled WGS sequence"/>
</dbReference>
<keyword evidence="4" id="KW-1185">Reference proteome</keyword>
<proteinExistence type="predicted"/>
<keyword evidence="2" id="KW-0732">Signal</keyword>
<comment type="caution">
    <text evidence="3">The sequence shown here is derived from an EMBL/GenBank/DDBJ whole genome shotgun (WGS) entry which is preliminary data.</text>
</comment>
<accession>A0ABU0HG35</accession>
<dbReference type="RefSeq" id="WP_238253281.1">
    <property type="nucleotide sequence ID" value="NZ_BPQX01000075.1"/>
</dbReference>
<evidence type="ECO:0000256" key="2">
    <source>
        <dbReference type="SAM" id="SignalP"/>
    </source>
</evidence>
<feature type="compositionally biased region" description="Low complexity" evidence="1">
    <location>
        <begin position="308"/>
        <end position="320"/>
    </location>
</feature>
<reference evidence="3 4" key="1">
    <citation type="submission" date="2023-07" db="EMBL/GenBank/DDBJ databases">
        <title>Genomic Encyclopedia of Type Strains, Phase IV (KMG-IV): sequencing the most valuable type-strain genomes for metagenomic binning, comparative biology and taxonomic classification.</title>
        <authorList>
            <person name="Goeker M."/>
        </authorList>
    </citation>
    <scope>NUCLEOTIDE SEQUENCE [LARGE SCALE GENOMIC DNA]</scope>
    <source>
        <strain evidence="3 4">DSM 19562</strain>
    </source>
</reference>
<protein>
    <submittedName>
        <fullName evidence="3">Tetratricopeptide (TPR) repeat protein</fullName>
    </submittedName>
</protein>
<organism evidence="3 4">
    <name type="scientific">Methylobacterium persicinum</name>
    <dbReference type="NCBI Taxonomy" id="374426"/>
    <lineage>
        <taxon>Bacteria</taxon>
        <taxon>Pseudomonadati</taxon>
        <taxon>Pseudomonadota</taxon>
        <taxon>Alphaproteobacteria</taxon>
        <taxon>Hyphomicrobiales</taxon>
        <taxon>Methylobacteriaceae</taxon>
        <taxon>Methylobacterium</taxon>
    </lineage>
</organism>
<feature type="chain" id="PRO_5046156632" evidence="2">
    <location>
        <begin position="18"/>
        <end position="1114"/>
    </location>
</feature>
<evidence type="ECO:0000256" key="1">
    <source>
        <dbReference type="SAM" id="MobiDB-lite"/>
    </source>
</evidence>
<evidence type="ECO:0000313" key="4">
    <source>
        <dbReference type="Proteomes" id="UP001236369"/>
    </source>
</evidence>
<gene>
    <name evidence="3" type="ORF">QO016_000752</name>
</gene>